<dbReference type="InterPro" id="IPR001296">
    <property type="entry name" value="Glyco_trans_1"/>
</dbReference>
<dbReference type="EMBL" id="REGR01000009">
    <property type="protein sequence ID" value="RXZ43463.1"/>
    <property type="molecule type" value="Genomic_DNA"/>
</dbReference>
<protein>
    <submittedName>
        <fullName evidence="3">Glycosyltransferase family 1 protein</fullName>
    </submittedName>
</protein>
<feature type="domain" description="Glycosyltransferase subfamily 4-like N-terminal" evidence="2">
    <location>
        <begin position="4"/>
        <end position="142"/>
    </location>
</feature>
<reference evidence="3 4" key="1">
    <citation type="submission" date="2018-10" db="EMBL/GenBank/DDBJ databases">
        <title>Draft genome of Fastidiocella sp. strain 375T, a bacterium isolated from a karstic cave dripping water.</title>
        <authorList>
            <person name="Coelho C."/>
            <person name="Verissimo A."/>
            <person name="Tiago I."/>
        </authorList>
    </citation>
    <scope>NUCLEOTIDE SEQUENCE [LARGE SCALE GENOMIC DNA]</scope>
    <source>
        <strain evidence="3 4">CAVE-375</strain>
    </source>
</reference>
<accession>A0ABY0FEZ3</accession>
<sequence>MIKKIALSSNTAWSLYNFRHGLISTLLEKGVKVIILAPKDECSEKLAKLGCQVIDLNMSAKGVNPVEDIGLIVRMARMYRRIRPDFIIHYTIKPNIYGSIAAKLAGVASIAVTTGLGYTFVNDNLVAHITRQLYKQSFRFPKEVWFLNNDDRQAFLDYRLVDRYKAMILHSEGINATHFAPQAKPVEDGRLRFLLIARMLWDKGVGEFVEAARHVRKHHPNVVFQLLGACSVPNPSVIGREQIAEWEKEGVIEYLGSMPDVRPMIAQADCMVLPSYREGVPRTLMEAASMAKPLIATNVPGCRDVIREGETGLLCHAKNAVSLAACIERVLAMSAKERQMMGEAGRRFMIERFDEQRIIDQYMQTLERYMA</sequence>
<keyword evidence="4" id="KW-1185">Reference proteome</keyword>
<gene>
    <name evidence="3" type="ORF">EBB06_09930</name>
</gene>
<evidence type="ECO:0000259" key="2">
    <source>
        <dbReference type="Pfam" id="PF13477"/>
    </source>
</evidence>
<organism evidence="3 4">
    <name type="scientific">Crenobacter cavernae</name>
    <dbReference type="NCBI Taxonomy" id="2290923"/>
    <lineage>
        <taxon>Bacteria</taxon>
        <taxon>Pseudomonadati</taxon>
        <taxon>Pseudomonadota</taxon>
        <taxon>Betaproteobacteria</taxon>
        <taxon>Neisseriales</taxon>
        <taxon>Neisseriaceae</taxon>
        <taxon>Crenobacter</taxon>
    </lineage>
</organism>
<feature type="domain" description="Glycosyl transferase family 1" evidence="1">
    <location>
        <begin position="183"/>
        <end position="347"/>
    </location>
</feature>
<name>A0ABY0FEZ3_9NEIS</name>
<dbReference type="InterPro" id="IPR028098">
    <property type="entry name" value="Glyco_trans_4-like_N"/>
</dbReference>
<dbReference type="RefSeq" id="WP_129213031.1">
    <property type="nucleotide sequence ID" value="NZ_REGR01000009.1"/>
</dbReference>
<dbReference type="Proteomes" id="UP000290682">
    <property type="component" value="Unassembled WGS sequence"/>
</dbReference>
<evidence type="ECO:0000259" key="1">
    <source>
        <dbReference type="Pfam" id="PF00534"/>
    </source>
</evidence>
<dbReference type="Pfam" id="PF13477">
    <property type="entry name" value="Glyco_trans_4_2"/>
    <property type="match status" value="1"/>
</dbReference>
<dbReference type="SUPFAM" id="SSF53756">
    <property type="entry name" value="UDP-Glycosyltransferase/glycogen phosphorylase"/>
    <property type="match status" value="1"/>
</dbReference>
<comment type="caution">
    <text evidence="3">The sequence shown here is derived from an EMBL/GenBank/DDBJ whole genome shotgun (WGS) entry which is preliminary data.</text>
</comment>
<evidence type="ECO:0000313" key="3">
    <source>
        <dbReference type="EMBL" id="RXZ43463.1"/>
    </source>
</evidence>
<dbReference type="PANTHER" id="PTHR12526">
    <property type="entry name" value="GLYCOSYLTRANSFERASE"/>
    <property type="match status" value="1"/>
</dbReference>
<dbReference type="Pfam" id="PF00534">
    <property type="entry name" value="Glycos_transf_1"/>
    <property type="match status" value="1"/>
</dbReference>
<proteinExistence type="predicted"/>
<dbReference type="CDD" id="cd03808">
    <property type="entry name" value="GT4_CapM-like"/>
    <property type="match status" value="1"/>
</dbReference>
<dbReference type="Gene3D" id="3.40.50.2000">
    <property type="entry name" value="Glycogen Phosphorylase B"/>
    <property type="match status" value="2"/>
</dbReference>
<evidence type="ECO:0000313" key="4">
    <source>
        <dbReference type="Proteomes" id="UP000290682"/>
    </source>
</evidence>
<dbReference type="PANTHER" id="PTHR12526:SF638">
    <property type="entry name" value="SPORE COAT PROTEIN SA"/>
    <property type="match status" value="1"/>
</dbReference>